<dbReference type="Proteomes" id="UP000242949">
    <property type="component" value="Unassembled WGS sequence"/>
</dbReference>
<dbReference type="Pfam" id="PF10702">
    <property type="entry name" value="DUF2507"/>
    <property type="match status" value="1"/>
</dbReference>
<dbReference type="RefSeq" id="WP_090794074.1">
    <property type="nucleotide sequence ID" value="NZ_FMYI01000003.1"/>
</dbReference>
<name>A0A1G6HLQ7_9BACI</name>
<evidence type="ECO:0000313" key="1">
    <source>
        <dbReference type="EMBL" id="SDB95189.1"/>
    </source>
</evidence>
<accession>A0A1G6HLQ7</accession>
<dbReference type="OrthoDB" id="2965348at2"/>
<dbReference type="InterPro" id="IPR024096">
    <property type="entry name" value="NO_sig/Golgi_transp_ligand-bd"/>
</dbReference>
<protein>
    <recommendedName>
        <fullName evidence="3">DUF2507 domain-containing protein</fullName>
    </recommendedName>
</protein>
<dbReference type="AlphaFoldDB" id="A0A1G6HLQ7"/>
<reference evidence="2" key="1">
    <citation type="submission" date="2016-09" db="EMBL/GenBank/DDBJ databases">
        <authorList>
            <person name="Varghese N."/>
            <person name="Submissions S."/>
        </authorList>
    </citation>
    <scope>NUCLEOTIDE SEQUENCE [LARGE SCALE GENOMIC DNA]</scope>
    <source>
        <strain evidence="2">S5</strain>
    </source>
</reference>
<sequence length="143" mass="16667">MHQNMNKIETITSQLETTGTGHDLLRYVALPELLGEDAPSILYVLGKNIARQMTFTSIDEIIQFFHQTGWGSLELIKEKKHDHIFKLQTRIISKRHEEGIQTDYRLEAGFLAASMEQLFPESCECIEEEKPKKNYVELRIQRF</sequence>
<proteinExistence type="predicted"/>
<dbReference type="InterPro" id="IPR019642">
    <property type="entry name" value="DUF2507"/>
</dbReference>
<keyword evidence="2" id="KW-1185">Reference proteome</keyword>
<evidence type="ECO:0000313" key="2">
    <source>
        <dbReference type="Proteomes" id="UP000242949"/>
    </source>
</evidence>
<dbReference type="SUPFAM" id="SSF111126">
    <property type="entry name" value="Ligand-binding domain in the NO signalling and Golgi transport"/>
    <property type="match status" value="1"/>
</dbReference>
<dbReference type="STRING" id="1612202.SAMN05421734_103110"/>
<organism evidence="1 2">
    <name type="scientific">Pelagirhabdus alkalitolerans</name>
    <dbReference type="NCBI Taxonomy" id="1612202"/>
    <lineage>
        <taxon>Bacteria</taxon>
        <taxon>Bacillati</taxon>
        <taxon>Bacillota</taxon>
        <taxon>Bacilli</taxon>
        <taxon>Bacillales</taxon>
        <taxon>Bacillaceae</taxon>
        <taxon>Pelagirhabdus</taxon>
    </lineage>
</organism>
<evidence type="ECO:0008006" key="3">
    <source>
        <dbReference type="Google" id="ProtNLM"/>
    </source>
</evidence>
<gene>
    <name evidence="1" type="ORF">SAMN05421734_103110</name>
</gene>
<dbReference type="EMBL" id="FMYI01000003">
    <property type="protein sequence ID" value="SDB95189.1"/>
    <property type="molecule type" value="Genomic_DNA"/>
</dbReference>
<dbReference type="Gene3D" id="3.30.1380.20">
    <property type="entry name" value="Trafficking protein particle complex subunit 3"/>
    <property type="match status" value="1"/>
</dbReference>